<dbReference type="PANTHER" id="PTHR22911:SF103">
    <property type="entry name" value="BLR2811 PROTEIN"/>
    <property type="match status" value="1"/>
</dbReference>
<dbReference type="EMBL" id="JACHNX010000005">
    <property type="protein sequence ID" value="MBB4609398.1"/>
    <property type="molecule type" value="Genomic_DNA"/>
</dbReference>
<evidence type="ECO:0000313" key="3">
    <source>
        <dbReference type="EMBL" id="MBB4609398.1"/>
    </source>
</evidence>
<feature type="transmembrane region" description="Helical" evidence="1">
    <location>
        <begin position="105"/>
        <end position="122"/>
    </location>
</feature>
<comment type="caution">
    <text evidence="4">The sequence shown here is derived from an EMBL/GenBank/DDBJ whole genome shotgun (WGS) entry which is preliminary data.</text>
</comment>
<feature type="domain" description="EamA" evidence="2">
    <location>
        <begin position="154"/>
        <end position="283"/>
    </location>
</feature>
<feature type="domain" description="EamA" evidence="2">
    <location>
        <begin position="11"/>
        <end position="144"/>
    </location>
</feature>
<dbReference type="AlphaFoldDB" id="A0AA41A1I2"/>
<dbReference type="InterPro" id="IPR037185">
    <property type="entry name" value="EmrE-like"/>
</dbReference>
<sequence length="301" mass="31912">MSPKSDDRVLKGIGLRLIAIFFLSTMSALVKLAESRGATLSETMFFRQLCALPVVLAFVLAGPGLTSLRTQRLKGHAKRAMVGLVGMVFTFGAVMLLPLAEATTFQFTVPIFATLLGALVLGEKTGLQRWSAVLVGFAGVLLVVRPGASDMSLFGAGVGLMAAMFVAIVAIVLRQLRDEPATTTVFYFTVLTLPFIAVPYAFHLKMHDPLTWVVLVSIGLAGGLGQLALTGASRLAPVAAVVPMDYSGLIWATVYGWLIFGVLPTAGTWAGAPVIIASGLFIVWREQRLGKQQTSSAAAED</sequence>
<keyword evidence="1" id="KW-0812">Transmembrane</keyword>
<dbReference type="Proteomes" id="UP000704529">
    <property type="component" value="Unassembled WGS sequence"/>
</dbReference>
<proteinExistence type="predicted"/>
<name>A0AA41A1I2_9SPHN</name>
<reference evidence="4" key="2">
    <citation type="submission" date="2021-01" db="EMBL/GenBank/DDBJ databases">
        <title>Genome Sequencing of Type Strains.</title>
        <authorList>
            <person name="Lemaire J.F."/>
            <person name="Inderbitzin P."/>
            <person name="Collins S.B."/>
            <person name="Wespe N."/>
            <person name="Knight-Connoni V."/>
        </authorList>
    </citation>
    <scope>NUCLEOTIDE SEQUENCE</scope>
    <source>
        <strain evidence="4">DSM 14562</strain>
    </source>
</reference>
<feature type="transmembrane region" description="Helical" evidence="1">
    <location>
        <begin position="236"/>
        <end position="260"/>
    </location>
</feature>
<evidence type="ECO:0000313" key="4">
    <source>
        <dbReference type="EMBL" id="MBN3560345.1"/>
    </source>
</evidence>
<dbReference type="Proteomes" id="UP000584663">
    <property type="component" value="Unassembled WGS sequence"/>
</dbReference>
<keyword evidence="1" id="KW-1133">Transmembrane helix</keyword>
<feature type="transmembrane region" description="Helical" evidence="1">
    <location>
        <begin position="45"/>
        <end position="68"/>
    </location>
</feature>
<feature type="transmembrane region" description="Helical" evidence="1">
    <location>
        <begin position="12"/>
        <end position="33"/>
    </location>
</feature>
<reference evidence="3 5" key="1">
    <citation type="submission" date="2020-08" db="EMBL/GenBank/DDBJ databases">
        <title>Genomic Encyclopedia of Type Strains, Phase IV (KMG-IV): sequencing the most valuable type-strain genomes for metagenomic binning, comparative biology and taxonomic classification.</title>
        <authorList>
            <person name="Goeker M."/>
        </authorList>
    </citation>
    <scope>NUCLEOTIDE SEQUENCE [LARGE SCALE GENOMIC DNA]</scope>
    <source>
        <strain evidence="3 5">DSM 14562</strain>
    </source>
</reference>
<dbReference type="PANTHER" id="PTHR22911">
    <property type="entry name" value="ACYL-MALONYL CONDENSING ENZYME-RELATED"/>
    <property type="match status" value="1"/>
</dbReference>
<dbReference type="EMBL" id="JAFHKU010000135">
    <property type="protein sequence ID" value="MBN3560345.1"/>
    <property type="molecule type" value="Genomic_DNA"/>
</dbReference>
<gene>
    <name evidence="3" type="ORF">GGQ89_001617</name>
    <name evidence="4" type="ORF">JYA60_19155</name>
</gene>
<dbReference type="GO" id="GO:0016020">
    <property type="term" value="C:membrane"/>
    <property type="evidence" value="ECO:0007669"/>
    <property type="project" value="InterPro"/>
</dbReference>
<organism evidence="4 6">
    <name type="scientific">Sphingomonas yabuuchiae</name>
    <dbReference type="NCBI Taxonomy" id="172044"/>
    <lineage>
        <taxon>Bacteria</taxon>
        <taxon>Pseudomonadati</taxon>
        <taxon>Pseudomonadota</taxon>
        <taxon>Alphaproteobacteria</taxon>
        <taxon>Sphingomonadales</taxon>
        <taxon>Sphingomonadaceae</taxon>
        <taxon>Sphingomonas</taxon>
    </lineage>
</organism>
<evidence type="ECO:0000259" key="2">
    <source>
        <dbReference type="Pfam" id="PF00892"/>
    </source>
</evidence>
<feature type="transmembrane region" description="Helical" evidence="1">
    <location>
        <begin position="154"/>
        <end position="173"/>
    </location>
</feature>
<protein>
    <submittedName>
        <fullName evidence="4">DMT family transporter</fullName>
    </submittedName>
    <submittedName>
        <fullName evidence="3">Drug/metabolite transporter (DMT)-like permease</fullName>
    </submittedName>
</protein>
<dbReference type="InterPro" id="IPR000620">
    <property type="entry name" value="EamA_dom"/>
</dbReference>
<evidence type="ECO:0000313" key="6">
    <source>
        <dbReference type="Proteomes" id="UP000704529"/>
    </source>
</evidence>
<feature type="transmembrane region" description="Helical" evidence="1">
    <location>
        <begin position="185"/>
        <end position="204"/>
    </location>
</feature>
<feature type="transmembrane region" description="Helical" evidence="1">
    <location>
        <begin position="266"/>
        <end position="284"/>
    </location>
</feature>
<dbReference type="RefSeq" id="WP_184105379.1">
    <property type="nucleotide sequence ID" value="NZ_JACHNX010000005.1"/>
</dbReference>
<feature type="transmembrane region" description="Helical" evidence="1">
    <location>
        <begin position="80"/>
        <end position="99"/>
    </location>
</feature>
<dbReference type="Pfam" id="PF00892">
    <property type="entry name" value="EamA"/>
    <property type="match status" value="2"/>
</dbReference>
<dbReference type="SUPFAM" id="SSF103481">
    <property type="entry name" value="Multidrug resistance efflux transporter EmrE"/>
    <property type="match status" value="2"/>
</dbReference>
<feature type="transmembrane region" description="Helical" evidence="1">
    <location>
        <begin position="210"/>
        <end position="229"/>
    </location>
</feature>
<feature type="transmembrane region" description="Helical" evidence="1">
    <location>
        <begin position="129"/>
        <end position="148"/>
    </location>
</feature>
<evidence type="ECO:0000256" key="1">
    <source>
        <dbReference type="SAM" id="Phobius"/>
    </source>
</evidence>
<keyword evidence="1" id="KW-0472">Membrane</keyword>
<keyword evidence="5" id="KW-1185">Reference proteome</keyword>
<accession>A0AA41A1I2</accession>
<evidence type="ECO:0000313" key="5">
    <source>
        <dbReference type="Proteomes" id="UP000584663"/>
    </source>
</evidence>